<proteinExistence type="predicted"/>
<comment type="caution">
    <text evidence="1">The sequence shown here is derived from an EMBL/GenBank/DDBJ whole genome shotgun (WGS) entry which is preliminary data.</text>
</comment>
<gene>
    <name evidence="1" type="ORF">M5G25_22130</name>
</gene>
<accession>A0ABT5Q9U6</accession>
<keyword evidence="2" id="KW-1185">Reference proteome</keyword>
<reference evidence="1 2" key="1">
    <citation type="submission" date="2022-05" db="EMBL/GenBank/DDBJ databases">
        <title>Novel Pseudomonas spp. Isolated from a Rainbow Trout Aquaculture Facility.</title>
        <authorList>
            <person name="Testerman T."/>
            <person name="Graf J."/>
        </authorList>
    </citation>
    <scope>NUCLEOTIDE SEQUENCE [LARGE SCALE GENOMIC DNA]</scope>
    <source>
        <strain evidence="1 2">ID357</strain>
    </source>
</reference>
<dbReference type="EMBL" id="JAMDGR010000017">
    <property type="protein sequence ID" value="MDD1150986.1"/>
    <property type="molecule type" value="Genomic_DNA"/>
</dbReference>
<organism evidence="1 2">
    <name type="scientific">Pseudomonas idahonensis</name>
    <dbReference type="NCBI Taxonomy" id="2942628"/>
    <lineage>
        <taxon>Bacteria</taxon>
        <taxon>Pseudomonadati</taxon>
        <taxon>Pseudomonadota</taxon>
        <taxon>Gammaproteobacteria</taxon>
        <taxon>Pseudomonadales</taxon>
        <taxon>Pseudomonadaceae</taxon>
        <taxon>Pseudomonas</taxon>
    </lineage>
</organism>
<protein>
    <submittedName>
        <fullName evidence="1">Uncharacterized protein</fullName>
    </submittedName>
</protein>
<name>A0ABT5Q9U6_9PSED</name>
<evidence type="ECO:0000313" key="2">
    <source>
        <dbReference type="Proteomes" id="UP001217610"/>
    </source>
</evidence>
<dbReference type="RefSeq" id="WP_273923890.1">
    <property type="nucleotide sequence ID" value="NZ_JAMDGR010000017.1"/>
</dbReference>
<sequence length="130" mass="15209">MDDTHFTPEQLANRTGTAVVDHQARKWLVSLPIPERVDFLKRLWPLDFRYSLILLQAAQLPRQENQQLFRYWLHTGHHNAAQELINRLQPLLGETTFWRIASQETLTAPMWDFLNYHGAGACNDRKEVSS</sequence>
<dbReference type="Proteomes" id="UP001217610">
    <property type="component" value="Unassembled WGS sequence"/>
</dbReference>
<evidence type="ECO:0000313" key="1">
    <source>
        <dbReference type="EMBL" id="MDD1150986.1"/>
    </source>
</evidence>